<proteinExistence type="predicted"/>
<dbReference type="AlphaFoldDB" id="A0AAU9VWV3"/>
<comment type="caution">
    <text evidence="1">The sequence shown here is derived from an EMBL/GenBank/DDBJ whole genome shotgun (WGS) entry which is preliminary data.</text>
</comment>
<reference evidence="1 2" key="1">
    <citation type="submission" date="2022-05" db="EMBL/GenBank/DDBJ databases">
        <authorList>
            <consortium name="Genoscope - CEA"/>
            <person name="William W."/>
        </authorList>
    </citation>
    <scope>NUCLEOTIDE SEQUENCE [LARGE SCALE GENOMIC DNA]</scope>
</reference>
<evidence type="ECO:0000313" key="1">
    <source>
        <dbReference type="EMBL" id="CAH3036484.1"/>
    </source>
</evidence>
<accession>A0AAU9VWV3</accession>
<keyword evidence="2" id="KW-1185">Reference proteome</keyword>
<dbReference type="EMBL" id="CALNXJ010000003">
    <property type="protein sequence ID" value="CAH3036484.1"/>
    <property type="molecule type" value="Genomic_DNA"/>
</dbReference>
<dbReference type="Proteomes" id="UP001159428">
    <property type="component" value="Unassembled WGS sequence"/>
</dbReference>
<name>A0AAU9VWV3_9CNID</name>
<protein>
    <submittedName>
        <fullName evidence="1">Uncharacterized protein</fullName>
    </submittedName>
</protein>
<organism evidence="1 2">
    <name type="scientific">Pocillopora meandrina</name>
    <dbReference type="NCBI Taxonomy" id="46732"/>
    <lineage>
        <taxon>Eukaryota</taxon>
        <taxon>Metazoa</taxon>
        <taxon>Cnidaria</taxon>
        <taxon>Anthozoa</taxon>
        <taxon>Hexacorallia</taxon>
        <taxon>Scleractinia</taxon>
        <taxon>Astrocoeniina</taxon>
        <taxon>Pocilloporidae</taxon>
        <taxon>Pocillopora</taxon>
    </lineage>
</organism>
<evidence type="ECO:0000313" key="2">
    <source>
        <dbReference type="Proteomes" id="UP001159428"/>
    </source>
</evidence>
<sequence>MSQERWQSMIREINFKEKKRSTEWMKRLLKLVSALNGEVTRLTRKNL</sequence>
<gene>
    <name evidence="1" type="ORF">PMEA_00016900</name>
</gene>